<dbReference type="InterPro" id="IPR058747">
    <property type="entry name" value="PglY_C"/>
</dbReference>
<dbReference type="Pfam" id="PF26382">
    <property type="entry name" value="BREX_PglY_6th"/>
    <property type="match status" value="1"/>
</dbReference>
<name>A0AAJ1SU44_9MICC</name>
<evidence type="ECO:0000256" key="1">
    <source>
        <dbReference type="SAM" id="MobiDB-lite"/>
    </source>
</evidence>
<feature type="compositionally biased region" description="Pro residues" evidence="1">
    <location>
        <begin position="1187"/>
        <end position="1200"/>
    </location>
</feature>
<keyword evidence="5" id="KW-1185">Reference proteome</keyword>
<feature type="domain" description="ATPase PglY 5th" evidence="2">
    <location>
        <begin position="856"/>
        <end position="961"/>
    </location>
</feature>
<feature type="domain" description="ATPase PglY C-terminal" evidence="3">
    <location>
        <begin position="1006"/>
        <end position="1181"/>
    </location>
</feature>
<accession>A0AAJ1SU44</accession>
<evidence type="ECO:0000259" key="2">
    <source>
        <dbReference type="Pfam" id="PF26381"/>
    </source>
</evidence>
<dbReference type="AlphaFoldDB" id="A0AAJ1SU44"/>
<feature type="region of interest" description="Disordered" evidence="1">
    <location>
        <begin position="1187"/>
        <end position="1233"/>
    </location>
</feature>
<protein>
    <recommendedName>
        <fullName evidence="6">Phage resistance protein</fullName>
    </recommendedName>
</protein>
<dbReference type="Proteomes" id="UP001239267">
    <property type="component" value="Unassembled WGS sequence"/>
</dbReference>
<proteinExistence type="predicted"/>
<evidence type="ECO:0000259" key="3">
    <source>
        <dbReference type="Pfam" id="PF26382"/>
    </source>
</evidence>
<organism evidence="4 5">
    <name type="scientific">Pseudarthrobacter niigatensis</name>
    <dbReference type="NCBI Taxonomy" id="369935"/>
    <lineage>
        <taxon>Bacteria</taxon>
        <taxon>Bacillati</taxon>
        <taxon>Actinomycetota</taxon>
        <taxon>Actinomycetes</taxon>
        <taxon>Micrococcales</taxon>
        <taxon>Micrococcaceae</taxon>
        <taxon>Pseudarthrobacter</taxon>
    </lineage>
</organism>
<reference evidence="4 5" key="1">
    <citation type="submission" date="2023-07" db="EMBL/GenBank/DDBJ databases">
        <title>Sorghum-associated microbial communities from plants grown in Nebraska, USA.</title>
        <authorList>
            <person name="Schachtman D."/>
        </authorList>
    </citation>
    <scope>NUCLEOTIDE SEQUENCE [LARGE SCALE GENOMIC DNA]</scope>
    <source>
        <strain evidence="4 5">DS1001</strain>
    </source>
</reference>
<dbReference type="RefSeq" id="WP_307361509.1">
    <property type="nucleotide sequence ID" value="NZ_JAUSTB010000012.1"/>
</dbReference>
<comment type="caution">
    <text evidence="4">The sequence shown here is derived from an EMBL/GenBank/DDBJ whole genome shotgun (WGS) entry which is preliminary data.</text>
</comment>
<sequence length="1263" mass="137523">MTILLRDVFDIPERAGVEDYVLRLTDAVSGDGARHALDDYVVTPSLVEAFDSAMGLVSNALTTGINRGAFLTGSFGSGKSHFMAILHALLRHDPKARSVVELQETVARHDSVLSGRNILPLAFHFLDGKSMEQVIFDAYVRHIQVAHRETSLPALFASDALLEDAENLRQQIGDDAFLQGLGGGQVDDEFDEFSGLLGSSGWGLDRYKTALTAPAQSIERQSLVSALVGTYFKAYVRSGEYVDLDTGLAAMSAHAKSLGYDAVVLFLDELVLWLAFGMHEPEFFRRESQKLTKLVEGSYGSLEAPLVSFVARQMDLRKWFADAGANGVQQEALESAFRHQEGRFAKIELGDDNLPFVASKRLLMPRDDAGRQSVDDAFTRLDRNPKVWDVLLDGVNSDDQHRGSDEKAFRLTYPFAPALVSTLRSLASVMQRDRTALKVMQQMLVDRRNTMSIEEVIPVGDSFDYIVKGQAGAALDAQAAALFRSATQLYQDKLLPKILSTHHLAAADLQDPSRLTPAFRADDRLAKTLLLSAVAPNVPALKALTAARLASLNHGSIASPLPGGEANIVLAKVKNWSREVPEIHVGSEPLNPIIRVQLSNVDYESIVEKAKGEDNPGRQRELIRKLVAEGLGLELGDPDAWNVYRHPVVWRGSKREVELVFGNVRDAGWLTDEHFRAGAGAWRFVIDHPFDEQQHTATEDIERIENLRARNFTSRTVVWLPRFLSSDSMRDLRRLVVLDWLLEGTGDRWNSHANHLSEVDRQQARGILESQQAALREGLLRIIQQAYGAATPAPGTLLEDPAHVEVLYSLDPEYVPQPPVGATLGAGFRQLVNRAFESSYPGHPRFEPEDTEIRAADLKAVAAALEAAAADPEGRAPYPGDARTVRRIANPLEVGLAGETHFLFGDGRFGPWGAALERGLSRAGIGNDDPVTVSKLREIIAGVEPAHGLRNEVSDLIVIAWGLLRQRAWFNHGGALSATPPPGSLQPSMELRPQPMPTEEEWEAARATAGRVLGIEAPMYRTPAAVATLADATRTLARRTVTDADVLVNALESAATRLGIDGGPRLQLARGIATTLGALQHQNGVTLIQTLAGLDLPASPEEAAASLARAKEVAAAVSTFAWNRLAPVREATKGQDTRADAAQNILDQLTTALSGHEHAYACAKALKTAEDGIFDWLATASPPSVMPPIPVSPPVPPVVTPEPNEGKPERPDDVDLPLTPPQPVTPGGEWRTAHGGDNVVAELQEFILENPGRRVEVQWRIVG</sequence>
<feature type="compositionally biased region" description="Basic and acidic residues" evidence="1">
    <location>
        <begin position="1204"/>
        <end position="1213"/>
    </location>
</feature>
<evidence type="ECO:0000313" key="5">
    <source>
        <dbReference type="Proteomes" id="UP001239267"/>
    </source>
</evidence>
<evidence type="ECO:0008006" key="6">
    <source>
        <dbReference type="Google" id="ProtNLM"/>
    </source>
</evidence>
<dbReference type="InterPro" id="IPR058748">
    <property type="entry name" value="PglY_5th"/>
</dbReference>
<dbReference type="EMBL" id="JAUSTB010000012">
    <property type="protein sequence ID" value="MDQ0147305.1"/>
    <property type="molecule type" value="Genomic_DNA"/>
</dbReference>
<dbReference type="Pfam" id="PF26381">
    <property type="entry name" value="BREX_PglY_5th"/>
    <property type="match status" value="1"/>
</dbReference>
<evidence type="ECO:0000313" key="4">
    <source>
        <dbReference type="EMBL" id="MDQ0147305.1"/>
    </source>
</evidence>
<gene>
    <name evidence="4" type="ORF">J2T23_003215</name>
</gene>